<protein>
    <submittedName>
        <fullName evidence="2">Uncharacterized protein</fullName>
    </submittedName>
</protein>
<dbReference type="Proteomes" id="UP000556436">
    <property type="component" value="Unassembled WGS sequence"/>
</dbReference>
<dbReference type="RefSeq" id="WP_229822029.1">
    <property type="nucleotide sequence ID" value="NZ_BMRW01000002.1"/>
</dbReference>
<evidence type="ECO:0000256" key="1">
    <source>
        <dbReference type="SAM" id="MobiDB-lite"/>
    </source>
</evidence>
<name>A0A7W7LG42_STRNE</name>
<evidence type="ECO:0000313" key="2">
    <source>
        <dbReference type="EMBL" id="MBB4889033.1"/>
    </source>
</evidence>
<dbReference type="EMBL" id="JACHJG010000011">
    <property type="protein sequence ID" value="MBB4889033.1"/>
    <property type="molecule type" value="Genomic_DNA"/>
</dbReference>
<feature type="region of interest" description="Disordered" evidence="1">
    <location>
        <begin position="1"/>
        <end position="34"/>
    </location>
</feature>
<comment type="caution">
    <text evidence="2">The sequence shown here is derived from an EMBL/GenBank/DDBJ whole genome shotgun (WGS) entry which is preliminary data.</text>
</comment>
<keyword evidence="3" id="KW-1185">Reference proteome</keyword>
<feature type="compositionally biased region" description="Basic and acidic residues" evidence="1">
    <location>
        <begin position="1"/>
        <end position="17"/>
    </location>
</feature>
<accession>A0A7W7LG42</accession>
<organism evidence="2 3">
    <name type="scientific">Streptomyces netropsis</name>
    <name type="common">Streptoverticillium netropsis</name>
    <dbReference type="NCBI Taxonomy" id="55404"/>
    <lineage>
        <taxon>Bacteria</taxon>
        <taxon>Bacillati</taxon>
        <taxon>Actinomycetota</taxon>
        <taxon>Actinomycetes</taxon>
        <taxon>Kitasatosporales</taxon>
        <taxon>Streptomycetaceae</taxon>
        <taxon>Streptomyces</taxon>
    </lineage>
</organism>
<proteinExistence type="predicted"/>
<evidence type="ECO:0000313" key="3">
    <source>
        <dbReference type="Proteomes" id="UP000556436"/>
    </source>
</evidence>
<dbReference type="AlphaFoldDB" id="A0A7W7LG42"/>
<sequence>MIADHLRTWDREHRDGPGPRIAVHPAGTPDGQIPELPGGRVIDKIHCRVTLSWPLSATAAEERWPRTWWGPLPLFLEPVLSVLTRGNGLEG</sequence>
<reference evidence="2 3" key="1">
    <citation type="submission" date="2020-08" db="EMBL/GenBank/DDBJ databases">
        <title>Genomic Encyclopedia of Type Strains, Phase III (KMG-III): the genomes of soil and plant-associated and newly described type strains.</title>
        <authorList>
            <person name="Whitman W."/>
        </authorList>
    </citation>
    <scope>NUCLEOTIDE SEQUENCE [LARGE SCALE GENOMIC DNA]</scope>
    <source>
        <strain evidence="2 3">CECT 3265</strain>
    </source>
</reference>
<gene>
    <name evidence="2" type="ORF">FHS38_005108</name>
</gene>